<feature type="domain" description="NodB homology" evidence="3">
    <location>
        <begin position="72"/>
        <end position="250"/>
    </location>
</feature>
<gene>
    <name evidence="4" type="ORF">AVDCRST_MAG93-8739</name>
</gene>
<dbReference type="GO" id="GO:0005576">
    <property type="term" value="C:extracellular region"/>
    <property type="evidence" value="ECO:0007669"/>
    <property type="project" value="UniProtKB-SubCell"/>
</dbReference>
<dbReference type="GO" id="GO:0005975">
    <property type="term" value="P:carbohydrate metabolic process"/>
    <property type="evidence" value="ECO:0007669"/>
    <property type="project" value="InterPro"/>
</dbReference>
<evidence type="ECO:0000256" key="1">
    <source>
        <dbReference type="ARBA" id="ARBA00004613"/>
    </source>
</evidence>
<protein>
    <submittedName>
        <fullName evidence="4">Polysaccharide deacetylase</fullName>
    </submittedName>
</protein>
<organism evidence="4">
    <name type="scientific">uncultured Chloroflexia bacterium</name>
    <dbReference type="NCBI Taxonomy" id="1672391"/>
    <lineage>
        <taxon>Bacteria</taxon>
        <taxon>Bacillati</taxon>
        <taxon>Chloroflexota</taxon>
        <taxon>Chloroflexia</taxon>
        <taxon>environmental samples</taxon>
    </lineage>
</organism>
<dbReference type="InterPro" id="IPR051398">
    <property type="entry name" value="Polysacch_Deacetylase"/>
</dbReference>
<evidence type="ECO:0000259" key="3">
    <source>
        <dbReference type="PROSITE" id="PS51677"/>
    </source>
</evidence>
<evidence type="ECO:0000313" key="4">
    <source>
        <dbReference type="EMBL" id="CAA9374911.1"/>
    </source>
</evidence>
<dbReference type="SUPFAM" id="SSF88713">
    <property type="entry name" value="Glycoside hydrolase/deacetylase"/>
    <property type="match status" value="1"/>
</dbReference>
<accession>A0A6J4N146</accession>
<dbReference type="InterPro" id="IPR011330">
    <property type="entry name" value="Glyco_hydro/deAcase_b/a-brl"/>
</dbReference>
<sequence>MSREYARRVALGGRRLKILMYHSIHRPAHDPYGVCASPERFRAQMRYLKLRKLRAVSMRELLRAAEAGTAKGLVGLTFDDGYEDFLGTALPILEVFDFSATVFVLSSSPKENNWDHHPDPGPHIKLLGTEGIREAAARGMEVGSHGASHLRLSGLNLDVLEREVADSRRILSETLGEAVEGFCYPYGSVDGAAVRAVRRAGYAYACAITDRVERNVYDLPRIPIAERDDLPRLAAKLEFFTQYRAAKRLL</sequence>
<dbReference type="AlphaFoldDB" id="A0A6J4N146"/>
<keyword evidence="2" id="KW-0732">Signal</keyword>
<dbReference type="PANTHER" id="PTHR34216:SF3">
    <property type="entry name" value="POLY-BETA-1,6-N-ACETYL-D-GLUCOSAMINE N-DEACETYLASE"/>
    <property type="match status" value="1"/>
</dbReference>
<comment type="subcellular location">
    <subcellularLocation>
        <location evidence="1">Secreted</location>
    </subcellularLocation>
</comment>
<dbReference type="GO" id="GO:0016810">
    <property type="term" value="F:hydrolase activity, acting on carbon-nitrogen (but not peptide) bonds"/>
    <property type="evidence" value="ECO:0007669"/>
    <property type="project" value="InterPro"/>
</dbReference>
<dbReference type="Pfam" id="PF01522">
    <property type="entry name" value="Polysacc_deac_1"/>
    <property type="match status" value="1"/>
</dbReference>
<dbReference type="PANTHER" id="PTHR34216">
    <property type="match status" value="1"/>
</dbReference>
<evidence type="ECO:0000256" key="2">
    <source>
        <dbReference type="ARBA" id="ARBA00022729"/>
    </source>
</evidence>
<dbReference type="CDD" id="cd10918">
    <property type="entry name" value="CE4_NodB_like_5s_6s"/>
    <property type="match status" value="1"/>
</dbReference>
<dbReference type="EMBL" id="CADCTR010002937">
    <property type="protein sequence ID" value="CAA9374911.1"/>
    <property type="molecule type" value="Genomic_DNA"/>
</dbReference>
<dbReference type="Gene3D" id="3.20.20.370">
    <property type="entry name" value="Glycoside hydrolase/deacetylase"/>
    <property type="match status" value="1"/>
</dbReference>
<reference evidence="4" key="1">
    <citation type="submission" date="2020-02" db="EMBL/GenBank/DDBJ databases">
        <authorList>
            <person name="Meier V. D."/>
        </authorList>
    </citation>
    <scope>NUCLEOTIDE SEQUENCE</scope>
    <source>
        <strain evidence="4">AVDCRST_MAG93</strain>
    </source>
</reference>
<name>A0A6J4N146_9CHLR</name>
<proteinExistence type="predicted"/>
<dbReference type="InterPro" id="IPR002509">
    <property type="entry name" value="NODB_dom"/>
</dbReference>
<dbReference type="PROSITE" id="PS51677">
    <property type="entry name" value="NODB"/>
    <property type="match status" value="1"/>
</dbReference>